<reference evidence="1" key="1">
    <citation type="journal article" date="2021" name="Proc. Natl. Acad. Sci. U.S.A.">
        <title>A Catalog of Tens of Thousands of Viruses from Human Metagenomes Reveals Hidden Associations with Chronic Diseases.</title>
        <authorList>
            <person name="Tisza M.J."/>
            <person name="Buck C.B."/>
        </authorList>
    </citation>
    <scope>NUCLEOTIDE SEQUENCE</scope>
    <source>
        <strain evidence="1">CttxG5</strain>
    </source>
</reference>
<organism evidence="1">
    <name type="scientific">Siphoviridae sp. cttxG5</name>
    <dbReference type="NCBI Taxonomy" id="2826498"/>
    <lineage>
        <taxon>Viruses</taxon>
        <taxon>Duplodnaviria</taxon>
        <taxon>Heunggongvirae</taxon>
        <taxon>Uroviricota</taxon>
        <taxon>Caudoviricetes</taxon>
    </lineage>
</organism>
<protein>
    <submittedName>
        <fullName evidence="1">Uncharacterized protein</fullName>
    </submittedName>
</protein>
<evidence type="ECO:0000313" key="1">
    <source>
        <dbReference type="EMBL" id="DAD80188.1"/>
    </source>
</evidence>
<sequence>MKKIEIITDSHRHHVYVGNTDFWLDTLELVELYKKLGRTKL</sequence>
<proteinExistence type="predicted"/>
<accession>A0A8S5MD85</accession>
<dbReference type="EMBL" id="BK014881">
    <property type="protein sequence ID" value="DAD80188.1"/>
    <property type="molecule type" value="Genomic_DNA"/>
</dbReference>
<name>A0A8S5MD85_9CAUD</name>